<gene>
    <name evidence="2" type="ORF">OLC1_LOCUS5223</name>
</gene>
<dbReference type="EMBL" id="OX459119">
    <property type="protein sequence ID" value="CAI9093931.1"/>
    <property type="molecule type" value="Genomic_DNA"/>
</dbReference>
<feature type="compositionally biased region" description="Pro residues" evidence="1">
    <location>
        <begin position="140"/>
        <end position="150"/>
    </location>
</feature>
<evidence type="ECO:0000256" key="1">
    <source>
        <dbReference type="SAM" id="MobiDB-lite"/>
    </source>
</evidence>
<feature type="compositionally biased region" description="Polar residues" evidence="1">
    <location>
        <begin position="399"/>
        <end position="411"/>
    </location>
</feature>
<organism evidence="2 3">
    <name type="scientific">Oldenlandia corymbosa var. corymbosa</name>
    <dbReference type="NCBI Taxonomy" id="529605"/>
    <lineage>
        <taxon>Eukaryota</taxon>
        <taxon>Viridiplantae</taxon>
        <taxon>Streptophyta</taxon>
        <taxon>Embryophyta</taxon>
        <taxon>Tracheophyta</taxon>
        <taxon>Spermatophyta</taxon>
        <taxon>Magnoliopsida</taxon>
        <taxon>eudicotyledons</taxon>
        <taxon>Gunneridae</taxon>
        <taxon>Pentapetalae</taxon>
        <taxon>asterids</taxon>
        <taxon>lamiids</taxon>
        <taxon>Gentianales</taxon>
        <taxon>Rubiaceae</taxon>
        <taxon>Rubioideae</taxon>
        <taxon>Spermacoceae</taxon>
        <taxon>Hedyotis-Oldenlandia complex</taxon>
        <taxon>Oldenlandia</taxon>
    </lineage>
</organism>
<dbReference type="PANTHER" id="PTHR33623:SF4">
    <property type="entry name" value="DUF4378 DOMAIN-CONTAINING PROTEIN"/>
    <property type="match status" value="1"/>
</dbReference>
<evidence type="ECO:0000313" key="2">
    <source>
        <dbReference type="EMBL" id="CAI9093931.1"/>
    </source>
</evidence>
<keyword evidence="3" id="KW-1185">Reference proteome</keyword>
<feature type="compositionally biased region" description="Basic and acidic residues" evidence="1">
    <location>
        <begin position="412"/>
        <end position="424"/>
    </location>
</feature>
<feature type="region of interest" description="Disordered" evidence="1">
    <location>
        <begin position="232"/>
        <end position="254"/>
    </location>
</feature>
<dbReference type="Proteomes" id="UP001161247">
    <property type="component" value="Chromosome 2"/>
</dbReference>
<feature type="region of interest" description="Disordered" evidence="1">
    <location>
        <begin position="117"/>
        <end position="181"/>
    </location>
</feature>
<feature type="compositionally biased region" description="Acidic residues" evidence="1">
    <location>
        <begin position="432"/>
        <end position="444"/>
    </location>
</feature>
<protein>
    <submittedName>
        <fullName evidence="2">OLC1v1029544C1</fullName>
    </submittedName>
</protein>
<evidence type="ECO:0000313" key="3">
    <source>
        <dbReference type="Proteomes" id="UP001161247"/>
    </source>
</evidence>
<feature type="compositionally biased region" description="Low complexity" evidence="1">
    <location>
        <begin position="151"/>
        <end position="179"/>
    </location>
</feature>
<reference evidence="2" key="1">
    <citation type="submission" date="2023-03" db="EMBL/GenBank/DDBJ databases">
        <authorList>
            <person name="Julca I."/>
        </authorList>
    </citation>
    <scope>NUCLEOTIDE SEQUENCE</scope>
</reference>
<proteinExistence type="predicted"/>
<feature type="region of interest" description="Disordered" evidence="1">
    <location>
        <begin position="362"/>
        <end position="444"/>
    </location>
</feature>
<dbReference type="PANTHER" id="PTHR33623">
    <property type="entry name" value="OS04G0572500 PROTEIN"/>
    <property type="match status" value="1"/>
</dbReference>
<accession>A0AAV1CES2</accession>
<sequence>MELSLANKPVLIRKPQLLKDYLLDDLSSCSSSGFRSYPRRQCCTSVRFLLEVDLKNKPPRYIKKPPQKSPLKPPPSAFQRASAAVINTFKSSNNKLKFTLLPRSLSRKLLKRSFWKKSDRKEIPPPPPPAILRVENPIAHSPPSPQPPPEFVVSPVSGDSSCSTSDSNCKSKSNSWSDSEFTASSDICSGVNNNNNTSPISTPGNSTVEISNKALEEEDDIVLERDKVISSSGGVGVLPGGDDDSSEATPTTTTTAVSDTINATSTNLKQCPSPISSDVLEGMQCPSHEDVKQHFSPVSVLDCPFDDDDEVSVSSSPFQHRLARMEGTKKRLLRKIKKFERLTELQPLNLEKRIIVLSESDHDSEGSSGYVLSESDRDSDRNSGYILSEYDGDSDRTPPRSSIRSRQFVSSESDRDVADSDRSPPCHSSESSSEDFIDYSEDEENQATSDKSFKLLQLAKSTMPSFCSMKLKTNYDKLLMDFFKEGMEMEKISPENAICVSSNTKIQLDHELVAAAKDWITGQPRELYLGWEVPKNRETYMRDMERDGTWRRSNEEKQEVATELEVEVFATMMKELCHDLLS</sequence>
<name>A0AAV1CES2_OLDCO</name>
<dbReference type="AlphaFoldDB" id="A0AAV1CES2"/>